<dbReference type="SMART" id="SM00324">
    <property type="entry name" value="RhoGAP"/>
    <property type="match status" value="1"/>
</dbReference>
<dbReference type="InterPro" id="IPR044785">
    <property type="entry name" value="RopGAP1-5"/>
</dbReference>
<evidence type="ECO:0000256" key="1">
    <source>
        <dbReference type="ARBA" id="ARBA00022468"/>
    </source>
</evidence>
<dbReference type="Pfam" id="PF00620">
    <property type="entry name" value="RhoGAP"/>
    <property type="match status" value="1"/>
</dbReference>
<dbReference type="InterPro" id="IPR000198">
    <property type="entry name" value="RhoGAP_dom"/>
</dbReference>
<dbReference type="RefSeq" id="XP_021856802.1">
    <property type="nucleotide sequence ID" value="XM_022001110.2"/>
</dbReference>
<feature type="region of interest" description="Disordered" evidence="2">
    <location>
        <begin position="1"/>
        <end position="66"/>
    </location>
</feature>
<dbReference type="CDD" id="cd00132">
    <property type="entry name" value="CRIB"/>
    <property type="match status" value="1"/>
</dbReference>
<dbReference type="PANTHER" id="PTHR23177">
    <property type="entry name" value="MKIAA1688 PROTEIN"/>
    <property type="match status" value="1"/>
</dbReference>
<evidence type="ECO:0000313" key="5">
    <source>
        <dbReference type="Proteomes" id="UP000813463"/>
    </source>
</evidence>
<gene>
    <name evidence="6" type="primary">LOC110796082</name>
</gene>
<dbReference type="InterPro" id="IPR000095">
    <property type="entry name" value="CRIB_dom"/>
</dbReference>
<accession>A0A9R0IX80</accession>
<sequence>MTEVLHSPSHFSSSPGSTPSDTLFCNQTQPYSQNPNSNSVDRRTASGVECDCDSNSSFGERSESLKRREKEREELSFLALLVALFRKSLISCTTDREDHISSGMDIGWPTNVRHVAHVTFDRFNGFLGLPVEFEPEVPRRAPSASTSVFGVSTESMQLSYDSRGNCVPTILILMQRRLCDQGGLQEEGIFRITADNSQEEFVRDQLNGGIIPDNIDVHCLAGLIKAWFRELPTGVLDPLEPDDVMQCQAEEDCVELVRLLPPTESSLLDWAINLMADVVQEEQYNKMNAHNIAMVFAPNMTQMADPLTALMYAVQVMNFLKTLITKKLQDREDAGMDPPFASCAGPSDGSGHQSPSEPCLGDYLGEESEGSEAEHYSSDDEPVFDSPHDTKQSEDGDESDDSPFHWQSFKGLQASLKIRTGPLFQSNTSIVRKDPVSLNGRPPVRPIVEKPKTMSNLSCVSSRIERIEAWR</sequence>
<reference evidence="6" key="2">
    <citation type="submission" date="2025-08" db="UniProtKB">
        <authorList>
            <consortium name="RefSeq"/>
        </authorList>
    </citation>
    <scope>IDENTIFICATION</scope>
    <source>
        <tissue evidence="6">Leaf</tissue>
    </source>
</reference>
<dbReference type="GO" id="GO:0005096">
    <property type="term" value="F:GTPase activator activity"/>
    <property type="evidence" value="ECO:0007669"/>
    <property type="project" value="UniProtKB-KW"/>
</dbReference>
<organism evidence="5 6">
    <name type="scientific">Spinacia oleracea</name>
    <name type="common">Spinach</name>
    <dbReference type="NCBI Taxonomy" id="3562"/>
    <lineage>
        <taxon>Eukaryota</taxon>
        <taxon>Viridiplantae</taxon>
        <taxon>Streptophyta</taxon>
        <taxon>Embryophyta</taxon>
        <taxon>Tracheophyta</taxon>
        <taxon>Spermatophyta</taxon>
        <taxon>Magnoliopsida</taxon>
        <taxon>eudicotyledons</taxon>
        <taxon>Gunneridae</taxon>
        <taxon>Pentapetalae</taxon>
        <taxon>Caryophyllales</taxon>
        <taxon>Chenopodiaceae</taxon>
        <taxon>Chenopodioideae</taxon>
        <taxon>Anserineae</taxon>
        <taxon>Spinacia</taxon>
    </lineage>
</organism>
<feature type="domain" description="CRIB" evidence="3">
    <location>
        <begin position="106"/>
        <end position="119"/>
    </location>
</feature>
<dbReference type="PANTHER" id="PTHR23177:SF64">
    <property type="entry name" value="RHO GTPASE-ACTIVATING PROTEIN 1"/>
    <property type="match status" value="1"/>
</dbReference>
<dbReference type="PROSITE" id="PS50238">
    <property type="entry name" value="RHOGAP"/>
    <property type="match status" value="1"/>
</dbReference>
<feature type="compositionally biased region" description="Polar residues" evidence="2">
    <location>
        <begin position="21"/>
        <end position="39"/>
    </location>
</feature>
<dbReference type="GO" id="GO:0007165">
    <property type="term" value="P:signal transduction"/>
    <property type="evidence" value="ECO:0007669"/>
    <property type="project" value="InterPro"/>
</dbReference>
<evidence type="ECO:0000313" key="6">
    <source>
        <dbReference type="RefSeq" id="XP_021856802.1"/>
    </source>
</evidence>
<dbReference type="InterPro" id="IPR008936">
    <property type="entry name" value="Rho_GTPase_activation_prot"/>
</dbReference>
<dbReference type="Gene3D" id="3.90.810.10">
    <property type="entry name" value="CRIB domain"/>
    <property type="match status" value="1"/>
</dbReference>
<dbReference type="PROSITE" id="PS50108">
    <property type="entry name" value="CRIB"/>
    <property type="match status" value="1"/>
</dbReference>
<dbReference type="InterPro" id="IPR036936">
    <property type="entry name" value="CRIB_dom_sf"/>
</dbReference>
<dbReference type="FunFam" id="1.10.555.10:FF:000046">
    <property type="entry name" value="Rho GTPase-activating protein 5"/>
    <property type="match status" value="1"/>
</dbReference>
<dbReference type="SMART" id="SM00285">
    <property type="entry name" value="PBD"/>
    <property type="match status" value="1"/>
</dbReference>
<reference evidence="5" key="1">
    <citation type="journal article" date="2021" name="Nat. Commun.">
        <title>Genomic analyses provide insights into spinach domestication and the genetic basis of agronomic traits.</title>
        <authorList>
            <person name="Cai X."/>
            <person name="Sun X."/>
            <person name="Xu C."/>
            <person name="Sun H."/>
            <person name="Wang X."/>
            <person name="Ge C."/>
            <person name="Zhang Z."/>
            <person name="Wang Q."/>
            <person name="Fei Z."/>
            <person name="Jiao C."/>
            <person name="Wang Q."/>
        </authorList>
    </citation>
    <scope>NUCLEOTIDE SEQUENCE [LARGE SCALE GENOMIC DNA]</scope>
    <source>
        <strain evidence="5">cv. Varoflay</strain>
    </source>
</reference>
<dbReference type="Gene3D" id="1.10.555.10">
    <property type="entry name" value="Rho GTPase activation protein"/>
    <property type="match status" value="1"/>
</dbReference>
<evidence type="ECO:0000256" key="2">
    <source>
        <dbReference type="SAM" id="MobiDB-lite"/>
    </source>
</evidence>
<dbReference type="Proteomes" id="UP000813463">
    <property type="component" value="Chromosome 6"/>
</dbReference>
<dbReference type="AlphaFoldDB" id="A0A9R0IX80"/>
<protein>
    <submittedName>
        <fullName evidence="6">Rho GTPase-activating protein 5</fullName>
    </submittedName>
</protein>
<dbReference type="KEGG" id="soe:110796082"/>
<dbReference type="SUPFAM" id="SSF48350">
    <property type="entry name" value="GTPase activation domain, GAP"/>
    <property type="match status" value="1"/>
</dbReference>
<feature type="region of interest" description="Disordered" evidence="2">
    <location>
        <begin position="335"/>
        <end position="405"/>
    </location>
</feature>
<feature type="compositionally biased region" description="Low complexity" evidence="2">
    <location>
        <begin position="7"/>
        <end position="20"/>
    </location>
</feature>
<evidence type="ECO:0000259" key="4">
    <source>
        <dbReference type="PROSITE" id="PS50238"/>
    </source>
</evidence>
<keyword evidence="1" id="KW-0343">GTPase activation</keyword>
<feature type="domain" description="Rho-GAP" evidence="4">
    <location>
        <begin position="151"/>
        <end position="332"/>
    </location>
</feature>
<dbReference type="CDD" id="cd00159">
    <property type="entry name" value="RhoGAP"/>
    <property type="match status" value="1"/>
</dbReference>
<name>A0A9R0IX80_SPIOL</name>
<dbReference type="Pfam" id="PF00786">
    <property type="entry name" value="PBD"/>
    <property type="match status" value="1"/>
</dbReference>
<dbReference type="GeneID" id="110796082"/>
<proteinExistence type="predicted"/>
<evidence type="ECO:0000259" key="3">
    <source>
        <dbReference type="PROSITE" id="PS50108"/>
    </source>
</evidence>
<dbReference type="OrthoDB" id="185175at2759"/>
<keyword evidence="5" id="KW-1185">Reference proteome</keyword>